<proteinExistence type="predicted"/>
<dbReference type="RefSeq" id="WP_239462876.1">
    <property type="nucleotide sequence ID" value="NZ_JJNZ01000018.1"/>
</dbReference>
<reference evidence="2 3" key="1">
    <citation type="submission" date="2014-04" db="EMBL/GenBank/DDBJ databases">
        <title>Pseudoalteromonas galatheae sp. nov., isolated from a deep-sea polychaete near Canal Concepcion, Chile.</title>
        <authorList>
            <person name="Machado H.R."/>
            <person name="Gram L."/>
            <person name="Vynne N.G."/>
        </authorList>
    </citation>
    <scope>NUCLEOTIDE SEQUENCE [LARGE SCALE GENOMIC DNA]</scope>
    <source>
        <strain evidence="2 3">KMM216</strain>
    </source>
</reference>
<organism evidence="2 3">
    <name type="scientific">Pseudoalteromonas fuliginea</name>
    <dbReference type="NCBI Taxonomy" id="1872678"/>
    <lineage>
        <taxon>Bacteria</taxon>
        <taxon>Pseudomonadati</taxon>
        <taxon>Pseudomonadota</taxon>
        <taxon>Gammaproteobacteria</taxon>
        <taxon>Alteromonadales</taxon>
        <taxon>Pseudoalteromonadaceae</taxon>
        <taxon>Pseudoalteromonas</taxon>
    </lineage>
</organism>
<evidence type="ECO:0000313" key="3">
    <source>
        <dbReference type="Proteomes" id="UP000027154"/>
    </source>
</evidence>
<dbReference type="AlphaFoldDB" id="A0ABD3YB11"/>
<accession>A0ABD3YB11</accession>
<keyword evidence="1" id="KW-1133">Transmembrane helix</keyword>
<keyword evidence="1" id="KW-0472">Membrane</keyword>
<feature type="transmembrane region" description="Helical" evidence="1">
    <location>
        <begin position="92"/>
        <end position="114"/>
    </location>
</feature>
<dbReference type="EMBL" id="JJNZ01000018">
    <property type="protein sequence ID" value="KDC52074.1"/>
    <property type="molecule type" value="Genomic_DNA"/>
</dbReference>
<name>A0ABD3YB11_9GAMM</name>
<feature type="transmembrane region" description="Helical" evidence="1">
    <location>
        <begin position="7"/>
        <end position="29"/>
    </location>
</feature>
<feature type="transmembrane region" description="Helical" evidence="1">
    <location>
        <begin position="49"/>
        <end position="71"/>
    </location>
</feature>
<sequence length="116" mass="13457">MTIDIELFGLLLFGIGLGVIFIIFLPLAFYLKGEKLRTVEDILESGNRYYSLNIFMVIHGLLHYGSVFLFDCYAKRYNLLNDRNKVPAQVSILFKVYFAIFMLCVLLIFLPILFCE</sequence>
<comment type="caution">
    <text evidence="2">The sequence shown here is derived from an EMBL/GenBank/DDBJ whole genome shotgun (WGS) entry which is preliminary data.</text>
</comment>
<protein>
    <submittedName>
        <fullName evidence="2">Uncharacterized protein</fullName>
    </submittedName>
</protein>
<keyword evidence="1" id="KW-0812">Transmembrane</keyword>
<gene>
    <name evidence="2" type="ORF">DC53_06090</name>
</gene>
<dbReference type="Proteomes" id="UP000027154">
    <property type="component" value="Unassembled WGS sequence"/>
</dbReference>
<evidence type="ECO:0000256" key="1">
    <source>
        <dbReference type="SAM" id="Phobius"/>
    </source>
</evidence>
<evidence type="ECO:0000313" key="2">
    <source>
        <dbReference type="EMBL" id="KDC52074.1"/>
    </source>
</evidence>